<organism evidence="1 2">
    <name type="scientific">Marchantia polymorpha</name>
    <name type="common">Common liverwort</name>
    <name type="synonym">Marchantia aquatica</name>
    <dbReference type="NCBI Taxonomy" id="3197"/>
    <lineage>
        <taxon>Eukaryota</taxon>
        <taxon>Viridiplantae</taxon>
        <taxon>Streptophyta</taxon>
        <taxon>Embryophyta</taxon>
        <taxon>Marchantiophyta</taxon>
        <taxon>Marchantiopsida</taxon>
        <taxon>Marchantiidae</taxon>
        <taxon>Marchantiales</taxon>
        <taxon>Marchantiaceae</taxon>
        <taxon>Marchantia</taxon>
    </lineage>
</organism>
<evidence type="ECO:0000313" key="2">
    <source>
        <dbReference type="Proteomes" id="UP000244005"/>
    </source>
</evidence>
<dbReference type="AlphaFoldDB" id="A0A2R6XAP3"/>
<dbReference type="Proteomes" id="UP000244005">
    <property type="component" value="Unassembled WGS sequence"/>
</dbReference>
<protein>
    <submittedName>
        <fullName evidence="1">Uncharacterized protein</fullName>
    </submittedName>
</protein>
<proteinExistence type="predicted"/>
<sequence length="76" mass="8288">MDSARAVLHLRYLTLGLSQDPSVLTVSRAFKRWVVGLGSPRGLCSRTGITVGQSTIPTLVKEILITTVSFEAKRCK</sequence>
<accession>A0A2R6XAP3</accession>
<gene>
    <name evidence="1" type="ORF">MARPO_0026s0061</name>
</gene>
<dbReference type="EMBL" id="KZ772698">
    <property type="protein sequence ID" value="PTQ43181.1"/>
    <property type="molecule type" value="Genomic_DNA"/>
</dbReference>
<name>A0A2R6XAP3_MARPO</name>
<keyword evidence="2" id="KW-1185">Reference proteome</keyword>
<evidence type="ECO:0000313" key="1">
    <source>
        <dbReference type="EMBL" id="PTQ43181.1"/>
    </source>
</evidence>
<reference evidence="2" key="1">
    <citation type="journal article" date="2017" name="Cell">
        <title>Insights into land plant evolution garnered from the Marchantia polymorpha genome.</title>
        <authorList>
            <person name="Bowman J.L."/>
            <person name="Kohchi T."/>
            <person name="Yamato K.T."/>
            <person name="Jenkins J."/>
            <person name="Shu S."/>
            <person name="Ishizaki K."/>
            <person name="Yamaoka S."/>
            <person name="Nishihama R."/>
            <person name="Nakamura Y."/>
            <person name="Berger F."/>
            <person name="Adam C."/>
            <person name="Aki S.S."/>
            <person name="Althoff F."/>
            <person name="Araki T."/>
            <person name="Arteaga-Vazquez M.A."/>
            <person name="Balasubrmanian S."/>
            <person name="Barry K."/>
            <person name="Bauer D."/>
            <person name="Boehm C.R."/>
            <person name="Briginshaw L."/>
            <person name="Caballero-Perez J."/>
            <person name="Catarino B."/>
            <person name="Chen F."/>
            <person name="Chiyoda S."/>
            <person name="Chovatia M."/>
            <person name="Davies K.M."/>
            <person name="Delmans M."/>
            <person name="Demura T."/>
            <person name="Dierschke T."/>
            <person name="Dolan L."/>
            <person name="Dorantes-Acosta A.E."/>
            <person name="Eklund D.M."/>
            <person name="Florent S.N."/>
            <person name="Flores-Sandoval E."/>
            <person name="Fujiyama A."/>
            <person name="Fukuzawa H."/>
            <person name="Galik B."/>
            <person name="Grimanelli D."/>
            <person name="Grimwood J."/>
            <person name="Grossniklaus U."/>
            <person name="Hamada T."/>
            <person name="Haseloff J."/>
            <person name="Hetherington A.J."/>
            <person name="Higo A."/>
            <person name="Hirakawa Y."/>
            <person name="Hundley H.N."/>
            <person name="Ikeda Y."/>
            <person name="Inoue K."/>
            <person name="Inoue S.I."/>
            <person name="Ishida S."/>
            <person name="Jia Q."/>
            <person name="Kakita M."/>
            <person name="Kanazawa T."/>
            <person name="Kawai Y."/>
            <person name="Kawashima T."/>
            <person name="Kennedy M."/>
            <person name="Kinose K."/>
            <person name="Kinoshita T."/>
            <person name="Kohara Y."/>
            <person name="Koide E."/>
            <person name="Komatsu K."/>
            <person name="Kopischke S."/>
            <person name="Kubo M."/>
            <person name="Kyozuka J."/>
            <person name="Lagercrantz U."/>
            <person name="Lin S.S."/>
            <person name="Lindquist E."/>
            <person name="Lipzen A.M."/>
            <person name="Lu C.W."/>
            <person name="De Luna E."/>
            <person name="Martienssen R.A."/>
            <person name="Minamino N."/>
            <person name="Mizutani M."/>
            <person name="Mizutani M."/>
            <person name="Mochizuki N."/>
            <person name="Monte I."/>
            <person name="Mosher R."/>
            <person name="Nagasaki H."/>
            <person name="Nakagami H."/>
            <person name="Naramoto S."/>
            <person name="Nishitani K."/>
            <person name="Ohtani M."/>
            <person name="Okamoto T."/>
            <person name="Okumura M."/>
            <person name="Phillips J."/>
            <person name="Pollak B."/>
            <person name="Reinders A."/>
            <person name="Rovekamp M."/>
            <person name="Sano R."/>
            <person name="Sawa S."/>
            <person name="Schmid M.W."/>
            <person name="Shirakawa M."/>
            <person name="Solano R."/>
            <person name="Spunde A."/>
            <person name="Suetsugu N."/>
            <person name="Sugano S."/>
            <person name="Sugiyama A."/>
            <person name="Sun R."/>
            <person name="Suzuki Y."/>
            <person name="Takenaka M."/>
            <person name="Takezawa D."/>
            <person name="Tomogane H."/>
            <person name="Tsuzuki M."/>
            <person name="Ueda T."/>
            <person name="Umeda M."/>
            <person name="Ward J.M."/>
            <person name="Watanabe Y."/>
            <person name="Yazaki K."/>
            <person name="Yokoyama R."/>
            <person name="Yoshitake Y."/>
            <person name="Yotsui I."/>
            <person name="Zachgo S."/>
            <person name="Schmutz J."/>
        </authorList>
    </citation>
    <scope>NUCLEOTIDE SEQUENCE [LARGE SCALE GENOMIC DNA]</scope>
    <source>
        <strain evidence="2">Tak-1</strain>
    </source>
</reference>
<dbReference type="Gramene" id="Mp2g13110.1">
    <property type="protein sequence ID" value="Mp2g13110.1.cds"/>
    <property type="gene ID" value="Mp2g13110"/>
</dbReference>